<sequence>MGESTERKQFRFPAFSDKEGVKLTTQPKRKIFEDHEPVIITKYQTVMTNKIEELRHLDEIEKLNEANQVEEVQLEPTKEKNWEPKPVKKEKATKGLAIKGSSPLPTKNNKTTFAASYQPPITKRVTQEVKSWLPEDVEERIDKHAALEEKLSKTRFAEEKEKFVPKPIPQQMYGEDPSVVEAQQKMALAKQMVEAKRDYLILANDDEQEIPELTEQTSDISLEMEELSSEKTYNEEELNESRSKRTVPQAMKKDLISEPKISTFSTKNDVETPVFKKKNGHEENTRTRLDKSLAGIMSDEGKLTNSRYFELDD</sequence>
<dbReference type="EMBL" id="CP039712">
    <property type="protein sequence ID" value="QCI86041.1"/>
    <property type="molecule type" value="Genomic_DNA"/>
</dbReference>
<evidence type="ECO:0000313" key="2">
    <source>
        <dbReference type="EMBL" id="QCI86041.1"/>
    </source>
</evidence>
<feature type="region of interest" description="Disordered" evidence="1">
    <location>
        <begin position="226"/>
        <end position="260"/>
    </location>
</feature>
<evidence type="ECO:0000313" key="3">
    <source>
        <dbReference type="Proteomes" id="UP000298615"/>
    </source>
</evidence>
<feature type="compositionally biased region" description="Basic and acidic residues" evidence="1">
    <location>
        <begin position="228"/>
        <end position="243"/>
    </location>
</feature>
<gene>
    <name evidence="2" type="ORF">FA707_03280</name>
</gene>
<dbReference type="Proteomes" id="UP000298615">
    <property type="component" value="Chromosome"/>
</dbReference>
<organism evidence="2 3">
    <name type="scientific">Vagococcus zengguangii</name>
    <dbReference type="NCBI Taxonomy" id="2571750"/>
    <lineage>
        <taxon>Bacteria</taxon>
        <taxon>Bacillati</taxon>
        <taxon>Bacillota</taxon>
        <taxon>Bacilli</taxon>
        <taxon>Lactobacillales</taxon>
        <taxon>Enterococcaceae</taxon>
        <taxon>Vagococcus</taxon>
    </lineage>
</organism>
<reference evidence="2 3" key="1">
    <citation type="submission" date="2019-04" db="EMBL/GenBank/DDBJ databases">
        <title>Vagococcus sp. nov., isolated from faeces of yaks (Bos grunniens).</title>
        <authorList>
            <person name="Ge Y."/>
        </authorList>
    </citation>
    <scope>NUCLEOTIDE SEQUENCE [LARGE SCALE GENOMIC DNA]</scope>
    <source>
        <strain evidence="2 3">MN-17</strain>
    </source>
</reference>
<accession>A0A4D7CUN6</accession>
<feature type="compositionally biased region" description="Polar residues" evidence="1">
    <location>
        <begin position="103"/>
        <end position="115"/>
    </location>
</feature>
<name>A0A4D7CUN6_9ENTE</name>
<dbReference type="RefSeq" id="WP_136952879.1">
    <property type="nucleotide sequence ID" value="NZ_CP039712.1"/>
</dbReference>
<dbReference type="KEGG" id="vao:FA707_03280"/>
<protein>
    <submittedName>
        <fullName evidence="2">Uncharacterized protein</fullName>
    </submittedName>
</protein>
<feature type="compositionally biased region" description="Basic and acidic residues" evidence="1">
    <location>
        <begin position="76"/>
        <end position="93"/>
    </location>
</feature>
<proteinExistence type="predicted"/>
<dbReference type="AlphaFoldDB" id="A0A4D7CUN6"/>
<evidence type="ECO:0000256" key="1">
    <source>
        <dbReference type="SAM" id="MobiDB-lite"/>
    </source>
</evidence>
<feature type="region of interest" description="Disordered" evidence="1">
    <location>
        <begin position="71"/>
        <end position="119"/>
    </location>
</feature>
<keyword evidence="3" id="KW-1185">Reference proteome</keyword>